<dbReference type="GO" id="GO:0019288">
    <property type="term" value="P:isopentenyl diphosphate biosynthetic process, methylerythritol 4-phosphate pathway"/>
    <property type="evidence" value="ECO:0007669"/>
    <property type="project" value="TreeGrafter"/>
</dbReference>
<evidence type="ECO:0000256" key="1">
    <source>
        <dbReference type="ARBA" id="ARBA00004980"/>
    </source>
</evidence>
<proteinExistence type="inferred from homology"/>
<comment type="caution">
    <text evidence="12">The sequence shown here is derived from an EMBL/GenBank/DDBJ whole genome shotgun (WGS) entry which is preliminary data.</text>
</comment>
<dbReference type="Gene3D" id="3.40.50.920">
    <property type="match status" value="1"/>
</dbReference>
<dbReference type="InterPro" id="IPR005475">
    <property type="entry name" value="Transketolase-like_Pyr-bd"/>
</dbReference>
<dbReference type="GO" id="GO:0008661">
    <property type="term" value="F:1-deoxy-D-xylulose-5-phosphate synthase activity"/>
    <property type="evidence" value="ECO:0007669"/>
    <property type="project" value="UniProtKB-UniRule"/>
</dbReference>
<dbReference type="GO" id="GO:0000287">
    <property type="term" value="F:magnesium ion binding"/>
    <property type="evidence" value="ECO:0007669"/>
    <property type="project" value="UniProtKB-UniRule"/>
</dbReference>
<dbReference type="HAMAP" id="MF_00315">
    <property type="entry name" value="DXP_synth"/>
    <property type="match status" value="1"/>
</dbReference>
<reference evidence="12" key="1">
    <citation type="submission" date="2020-10" db="EMBL/GenBank/DDBJ databases">
        <authorList>
            <person name="Gilroy R."/>
        </authorList>
    </citation>
    <scope>NUCLEOTIDE SEQUENCE</scope>
    <source>
        <strain evidence="12">F6-4510</strain>
    </source>
</reference>
<protein>
    <recommendedName>
        <fullName evidence="10">1-deoxy-D-xylulose-5-phosphate synthase</fullName>
        <ecNumber evidence="10">2.2.1.7</ecNumber>
    </recommendedName>
    <alternativeName>
        <fullName evidence="10">1-deoxyxylulose-5-phosphate synthase</fullName>
        <shortName evidence="10">DXP synthase</shortName>
        <shortName evidence="10">DXPS</shortName>
    </alternativeName>
</protein>
<keyword evidence="9 10" id="KW-0414">Isoprene biosynthesis</keyword>
<dbReference type="FunFam" id="3.40.50.970:FF:000005">
    <property type="entry name" value="1-deoxy-D-xylulose-5-phosphate synthase"/>
    <property type="match status" value="1"/>
</dbReference>
<comment type="cofactor">
    <cofactor evidence="10">
        <name>Mg(2+)</name>
        <dbReference type="ChEBI" id="CHEBI:18420"/>
    </cofactor>
    <text evidence="10">Binds 1 Mg(2+) ion per subunit.</text>
</comment>
<keyword evidence="8 10" id="KW-0786">Thiamine pyrophosphate</keyword>
<dbReference type="CDD" id="cd07033">
    <property type="entry name" value="TPP_PYR_DXS_TK_like"/>
    <property type="match status" value="1"/>
</dbReference>
<feature type="binding site" evidence="10">
    <location>
        <position position="283"/>
    </location>
    <ligand>
        <name>thiamine diphosphate</name>
        <dbReference type="ChEBI" id="CHEBI:58937"/>
    </ligand>
</feature>
<dbReference type="InterPro" id="IPR049557">
    <property type="entry name" value="Transketolase_CS"/>
</dbReference>
<comment type="subunit">
    <text evidence="3 10">Homodimer.</text>
</comment>
<evidence type="ECO:0000256" key="6">
    <source>
        <dbReference type="ARBA" id="ARBA00022842"/>
    </source>
</evidence>
<dbReference type="Gene3D" id="3.40.50.970">
    <property type="match status" value="2"/>
</dbReference>
<sequence length="619" mass="68637">MLSNVNLPSDLKKLSNDELRKLANDIRYFLIQNVSKTGGHLASNLGVVELTIAIHYVFDAPKDKIIWDVGHQSYVHKILTGRKDRFDTLRKYKGLCGFPKPSESEYDAFATGHSSTSISAGLGMAIARDINGSDENVIAVIGDGSITGGVALEGINNAGRSSTNMIVILNDNEMSISKNVGALSKHFSSLRTAPSYLNAKEGVHKILDNIPIIGESTTRAVERVKDTVKYFLIPSAFFEEMGFTYIGICDGHNIDELIYELERIKNLKGPVLLHVHTKKGKGYKPAEEKPWEFHGVSPFYIKTGEPLKKSSAETYSDVFGRKIVELAEENKDIVGITAAMTEGTGFMEFENKYPDRFFDVAISEQHAVTFAGGLSISGKIPVFAVYSTFLQRAYDQIIHDVCLQNLHVVFCIDRAGIVGADGETHQGVFDLNYLSGIPNMTVMSPKNGYELEKMIEFAVDFNGPIAIRYPRGEASTIFSENNSPIEYGKSEKIFDGEEIAIIFEGNMGQTALDVLNMLKNDGYNPMLVNARFVKPFDTDIIEEIYKKCKYVFTIEDGLKKGGLGSVVMDKFSGRKNPPVIYSFGYDDCFIEHGSVNELYEAYGLGKNSIYEKIKNIVEE</sequence>
<keyword evidence="4 10" id="KW-0808">Transferase</keyword>
<keyword evidence="7 10" id="KW-0784">Thiamine biosynthesis</keyword>
<dbReference type="GO" id="GO:0009228">
    <property type="term" value="P:thiamine biosynthetic process"/>
    <property type="evidence" value="ECO:0007669"/>
    <property type="project" value="UniProtKB-UniRule"/>
</dbReference>
<dbReference type="Proteomes" id="UP000823611">
    <property type="component" value="Unassembled WGS sequence"/>
</dbReference>
<dbReference type="GO" id="GO:0005829">
    <property type="term" value="C:cytosol"/>
    <property type="evidence" value="ECO:0007669"/>
    <property type="project" value="TreeGrafter"/>
</dbReference>
<comment type="function">
    <text evidence="10">Catalyzes the acyloin condensation reaction between C atoms 2 and 3 of pyruvate and glyceraldehyde 3-phosphate to yield 1-deoxy-D-xylulose-5-phosphate (DXP).</text>
</comment>
<dbReference type="EMBL" id="JADIMX010000106">
    <property type="protein sequence ID" value="MBO8434760.1"/>
    <property type="molecule type" value="Genomic_DNA"/>
</dbReference>
<dbReference type="SUPFAM" id="SSF52518">
    <property type="entry name" value="Thiamin diphosphate-binding fold (THDP-binding)"/>
    <property type="match status" value="2"/>
</dbReference>
<dbReference type="InterPro" id="IPR029061">
    <property type="entry name" value="THDP-binding"/>
</dbReference>
<keyword evidence="5 10" id="KW-0479">Metal-binding</keyword>
<name>A0A9D9DXE1_9FIRM</name>
<evidence type="ECO:0000256" key="8">
    <source>
        <dbReference type="ARBA" id="ARBA00023052"/>
    </source>
</evidence>
<dbReference type="PANTHER" id="PTHR43322:SF5">
    <property type="entry name" value="1-DEOXY-D-XYLULOSE-5-PHOSPHATE SYNTHASE, CHLOROPLASTIC"/>
    <property type="match status" value="1"/>
</dbReference>
<dbReference type="PANTHER" id="PTHR43322">
    <property type="entry name" value="1-D-DEOXYXYLULOSE 5-PHOSPHATE SYNTHASE-RELATED"/>
    <property type="match status" value="1"/>
</dbReference>
<dbReference type="InterPro" id="IPR005477">
    <property type="entry name" value="Dxylulose-5-P_synthase"/>
</dbReference>
<evidence type="ECO:0000256" key="7">
    <source>
        <dbReference type="ARBA" id="ARBA00022977"/>
    </source>
</evidence>
<feature type="binding site" evidence="10">
    <location>
        <position position="172"/>
    </location>
    <ligand>
        <name>Mg(2+)</name>
        <dbReference type="ChEBI" id="CHEBI:18420"/>
    </ligand>
</feature>
<comment type="similarity">
    <text evidence="2 10">Belongs to the transketolase family. DXPS subfamily.</text>
</comment>
<dbReference type="PROSITE" id="PS00801">
    <property type="entry name" value="TRANSKETOLASE_1"/>
    <property type="match status" value="1"/>
</dbReference>
<feature type="binding site" evidence="10">
    <location>
        <position position="71"/>
    </location>
    <ligand>
        <name>thiamine diphosphate</name>
        <dbReference type="ChEBI" id="CHEBI:58937"/>
    </ligand>
</feature>
<dbReference type="NCBIfam" id="NF003933">
    <property type="entry name" value="PRK05444.2-2"/>
    <property type="match status" value="1"/>
</dbReference>
<evidence type="ECO:0000259" key="11">
    <source>
        <dbReference type="SMART" id="SM00861"/>
    </source>
</evidence>
<dbReference type="EC" id="2.2.1.7" evidence="10"/>
<feature type="binding site" evidence="10">
    <location>
        <begin position="112"/>
        <end position="114"/>
    </location>
    <ligand>
        <name>thiamine diphosphate</name>
        <dbReference type="ChEBI" id="CHEBI:58937"/>
    </ligand>
</feature>
<dbReference type="SUPFAM" id="SSF52922">
    <property type="entry name" value="TK C-terminal domain-like"/>
    <property type="match status" value="1"/>
</dbReference>
<dbReference type="GO" id="GO:0016114">
    <property type="term" value="P:terpenoid biosynthetic process"/>
    <property type="evidence" value="ECO:0007669"/>
    <property type="project" value="UniProtKB-UniRule"/>
</dbReference>
<feature type="binding site" evidence="10">
    <location>
        <position position="143"/>
    </location>
    <ligand>
        <name>Mg(2+)</name>
        <dbReference type="ChEBI" id="CHEBI:18420"/>
    </ligand>
</feature>
<dbReference type="InterPro" id="IPR009014">
    <property type="entry name" value="Transketo_C/PFOR_II"/>
</dbReference>
<evidence type="ECO:0000313" key="13">
    <source>
        <dbReference type="Proteomes" id="UP000823611"/>
    </source>
</evidence>
<comment type="cofactor">
    <cofactor evidence="10">
        <name>thiamine diphosphate</name>
        <dbReference type="ChEBI" id="CHEBI:58937"/>
    </cofactor>
    <text evidence="10">Binds 1 thiamine pyrophosphate per subunit.</text>
</comment>
<evidence type="ECO:0000256" key="2">
    <source>
        <dbReference type="ARBA" id="ARBA00011081"/>
    </source>
</evidence>
<evidence type="ECO:0000313" key="12">
    <source>
        <dbReference type="EMBL" id="MBO8434760.1"/>
    </source>
</evidence>
<keyword evidence="6 10" id="KW-0460">Magnesium</keyword>
<dbReference type="Pfam" id="PF02779">
    <property type="entry name" value="Transket_pyr"/>
    <property type="match status" value="1"/>
</dbReference>
<feature type="domain" description="Transketolase-like pyrimidine-binding" evidence="11">
    <location>
        <begin position="313"/>
        <end position="477"/>
    </location>
</feature>
<evidence type="ECO:0000256" key="9">
    <source>
        <dbReference type="ARBA" id="ARBA00023229"/>
    </source>
</evidence>
<dbReference type="SMART" id="SM00861">
    <property type="entry name" value="Transket_pyr"/>
    <property type="match status" value="1"/>
</dbReference>
<dbReference type="InterPro" id="IPR033248">
    <property type="entry name" value="Transketolase_C"/>
</dbReference>
<evidence type="ECO:0000256" key="10">
    <source>
        <dbReference type="HAMAP-Rule" id="MF_00315"/>
    </source>
</evidence>
<accession>A0A9D9DXE1</accession>
<dbReference type="AlphaFoldDB" id="A0A9D9DXE1"/>
<feature type="binding site" evidence="10">
    <location>
        <begin position="144"/>
        <end position="145"/>
    </location>
    <ligand>
        <name>thiamine diphosphate</name>
        <dbReference type="ChEBI" id="CHEBI:58937"/>
    </ligand>
</feature>
<dbReference type="CDD" id="cd02007">
    <property type="entry name" value="TPP_DXS"/>
    <property type="match status" value="1"/>
</dbReference>
<evidence type="ECO:0000256" key="4">
    <source>
        <dbReference type="ARBA" id="ARBA00022679"/>
    </source>
</evidence>
<evidence type="ECO:0000256" key="5">
    <source>
        <dbReference type="ARBA" id="ARBA00022723"/>
    </source>
</evidence>
<dbReference type="GO" id="GO:0030976">
    <property type="term" value="F:thiamine pyrophosphate binding"/>
    <property type="evidence" value="ECO:0007669"/>
    <property type="project" value="UniProtKB-UniRule"/>
</dbReference>
<feature type="binding site" evidence="10">
    <location>
        <position position="172"/>
    </location>
    <ligand>
        <name>thiamine diphosphate</name>
        <dbReference type="ChEBI" id="CHEBI:58937"/>
    </ligand>
</feature>
<dbReference type="Pfam" id="PF02780">
    <property type="entry name" value="Transketolase_C"/>
    <property type="match status" value="1"/>
</dbReference>
<reference evidence="12" key="2">
    <citation type="journal article" date="2021" name="PeerJ">
        <title>Extensive microbial diversity within the chicken gut microbiome revealed by metagenomics and culture.</title>
        <authorList>
            <person name="Gilroy R."/>
            <person name="Ravi A."/>
            <person name="Getino M."/>
            <person name="Pursley I."/>
            <person name="Horton D.L."/>
            <person name="Alikhan N.F."/>
            <person name="Baker D."/>
            <person name="Gharbi K."/>
            <person name="Hall N."/>
            <person name="Watson M."/>
            <person name="Adriaenssens E.M."/>
            <person name="Foster-Nyarko E."/>
            <person name="Jarju S."/>
            <person name="Secka A."/>
            <person name="Antonio M."/>
            <person name="Oren A."/>
            <person name="Chaudhuri R.R."/>
            <person name="La Ragione R."/>
            <person name="Hildebrand F."/>
            <person name="Pallen M.J."/>
        </authorList>
    </citation>
    <scope>NUCLEOTIDE SEQUENCE</scope>
    <source>
        <strain evidence="12">F6-4510</strain>
    </source>
</reference>
<gene>
    <name evidence="10" type="primary">dxs</name>
    <name evidence="12" type="ORF">IAC55_05500</name>
</gene>
<comment type="pathway">
    <text evidence="1 10">Metabolic intermediate biosynthesis; 1-deoxy-D-xylulose 5-phosphate biosynthesis; 1-deoxy-D-xylulose 5-phosphate from D-glyceraldehyde 3-phosphate and pyruvate: step 1/1.</text>
</comment>
<dbReference type="NCBIfam" id="TIGR00204">
    <property type="entry name" value="dxs"/>
    <property type="match status" value="1"/>
</dbReference>
<comment type="catalytic activity">
    <reaction evidence="10">
        <text>D-glyceraldehyde 3-phosphate + pyruvate + H(+) = 1-deoxy-D-xylulose 5-phosphate + CO2</text>
        <dbReference type="Rhea" id="RHEA:12605"/>
        <dbReference type="ChEBI" id="CHEBI:15361"/>
        <dbReference type="ChEBI" id="CHEBI:15378"/>
        <dbReference type="ChEBI" id="CHEBI:16526"/>
        <dbReference type="ChEBI" id="CHEBI:57792"/>
        <dbReference type="ChEBI" id="CHEBI:59776"/>
        <dbReference type="EC" id="2.2.1.7"/>
    </reaction>
</comment>
<feature type="binding site" evidence="10">
    <location>
        <position position="364"/>
    </location>
    <ligand>
        <name>thiamine diphosphate</name>
        <dbReference type="ChEBI" id="CHEBI:58937"/>
    </ligand>
</feature>
<evidence type="ECO:0000256" key="3">
    <source>
        <dbReference type="ARBA" id="ARBA00011738"/>
    </source>
</evidence>
<dbReference type="Pfam" id="PF13292">
    <property type="entry name" value="DXP_synthase_N"/>
    <property type="match status" value="1"/>
</dbReference>
<organism evidence="12 13">
    <name type="scientific">Candidatus Fimicola merdigallinarum</name>
    <dbReference type="NCBI Taxonomy" id="2840819"/>
    <lineage>
        <taxon>Bacteria</taxon>
        <taxon>Bacillati</taxon>
        <taxon>Bacillota</taxon>
        <taxon>Clostridia</taxon>
        <taxon>Lachnospirales</taxon>
        <taxon>Lachnospiraceae</taxon>
        <taxon>Lachnospiraceae incertae sedis</taxon>
        <taxon>Candidatus Fimicola</taxon>
    </lineage>
</organism>